<keyword evidence="7 8" id="KW-0998">Cell outer membrane</keyword>
<dbReference type="InterPro" id="IPR023996">
    <property type="entry name" value="TonB-dep_OMP_SusC/RagA"/>
</dbReference>
<dbReference type="InterPro" id="IPR008969">
    <property type="entry name" value="CarboxyPept-like_regulatory"/>
</dbReference>
<keyword evidence="4 8" id="KW-0812">Transmembrane</keyword>
<evidence type="ECO:0000256" key="7">
    <source>
        <dbReference type="ARBA" id="ARBA00023237"/>
    </source>
</evidence>
<dbReference type="Gene3D" id="2.170.130.10">
    <property type="entry name" value="TonB-dependent receptor, plug domain"/>
    <property type="match status" value="1"/>
</dbReference>
<dbReference type="NCBIfam" id="TIGR04057">
    <property type="entry name" value="SusC_RagA_signa"/>
    <property type="match status" value="1"/>
</dbReference>
<dbReference type="InterPro" id="IPR023997">
    <property type="entry name" value="TonB-dep_OMP_SusC/RagA_CS"/>
</dbReference>
<keyword evidence="2 8" id="KW-0813">Transport</keyword>
<dbReference type="PANTHER" id="PTHR30069:SF29">
    <property type="entry name" value="HEMOGLOBIN AND HEMOGLOBIN-HAPTOGLOBIN-BINDING PROTEIN 1-RELATED"/>
    <property type="match status" value="1"/>
</dbReference>
<dbReference type="SUPFAM" id="SSF49464">
    <property type="entry name" value="Carboxypeptidase regulatory domain-like"/>
    <property type="match status" value="1"/>
</dbReference>
<comment type="subcellular location">
    <subcellularLocation>
        <location evidence="1 8">Cell outer membrane</location>
        <topology evidence="1 8">Multi-pass membrane protein</topology>
    </subcellularLocation>
</comment>
<evidence type="ECO:0000259" key="9">
    <source>
        <dbReference type="Pfam" id="PF07715"/>
    </source>
</evidence>
<dbReference type="InterPro" id="IPR039426">
    <property type="entry name" value="TonB-dep_rcpt-like"/>
</dbReference>
<comment type="similarity">
    <text evidence="8">Belongs to the TonB-dependent receptor family.</text>
</comment>
<keyword evidence="6 8" id="KW-0472">Membrane</keyword>
<dbReference type="PANTHER" id="PTHR30069">
    <property type="entry name" value="TONB-DEPENDENT OUTER MEMBRANE RECEPTOR"/>
    <property type="match status" value="1"/>
</dbReference>
<name>A0A419SB18_9SPHI</name>
<evidence type="ECO:0000256" key="3">
    <source>
        <dbReference type="ARBA" id="ARBA00022452"/>
    </source>
</evidence>
<evidence type="ECO:0000256" key="6">
    <source>
        <dbReference type="ARBA" id="ARBA00023136"/>
    </source>
</evidence>
<evidence type="ECO:0000313" key="10">
    <source>
        <dbReference type="EMBL" id="RKD19651.1"/>
    </source>
</evidence>
<proteinExistence type="inferred from homology"/>
<dbReference type="GO" id="GO:0015344">
    <property type="term" value="F:siderophore uptake transmembrane transporter activity"/>
    <property type="evidence" value="ECO:0007669"/>
    <property type="project" value="TreeGrafter"/>
</dbReference>
<evidence type="ECO:0000256" key="2">
    <source>
        <dbReference type="ARBA" id="ARBA00022448"/>
    </source>
</evidence>
<comment type="caution">
    <text evidence="10">The sequence shown here is derived from an EMBL/GenBank/DDBJ whole genome shotgun (WGS) entry which is preliminary data.</text>
</comment>
<reference evidence="10 11" key="1">
    <citation type="submission" date="2016-07" db="EMBL/GenBank/DDBJ databases">
        <title>Genome of Pelobium manganitolerans.</title>
        <authorList>
            <person name="Wu S."/>
            <person name="Wang G."/>
        </authorList>
    </citation>
    <scope>NUCLEOTIDE SEQUENCE [LARGE SCALE GENOMIC DNA]</scope>
    <source>
        <strain evidence="10 11">YS-25</strain>
    </source>
</reference>
<dbReference type="InterPro" id="IPR036942">
    <property type="entry name" value="Beta-barrel_TonB_sf"/>
</dbReference>
<evidence type="ECO:0000256" key="4">
    <source>
        <dbReference type="ARBA" id="ARBA00022692"/>
    </source>
</evidence>
<dbReference type="FunFam" id="2.60.40.1120:FF:000003">
    <property type="entry name" value="Outer membrane protein Omp121"/>
    <property type="match status" value="1"/>
</dbReference>
<dbReference type="EMBL" id="MBTA01000002">
    <property type="protein sequence ID" value="RKD19651.1"/>
    <property type="molecule type" value="Genomic_DNA"/>
</dbReference>
<dbReference type="InterPro" id="IPR012910">
    <property type="entry name" value="Plug_dom"/>
</dbReference>
<dbReference type="Pfam" id="PF13715">
    <property type="entry name" value="CarbopepD_reg_2"/>
    <property type="match status" value="1"/>
</dbReference>
<dbReference type="PROSITE" id="PS00018">
    <property type="entry name" value="EF_HAND_1"/>
    <property type="match status" value="1"/>
</dbReference>
<gene>
    <name evidence="10" type="ORF">BCY91_13615</name>
</gene>
<dbReference type="InterPro" id="IPR037066">
    <property type="entry name" value="Plug_dom_sf"/>
</dbReference>
<evidence type="ECO:0000256" key="1">
    <source>
        <dbReference type="ARBA" id="ARBA00004571"/>
    </source>
</evidence>
<sequence length="1048" mass="114817">MTSDFPAGNITYPSAFSSVKWENITGTIKDNQGEPLPGVSVKIKGTNTGTVTDINGTFRLNLPTGNETLVVSYLGFSTQEIAVGGRTQLNIVLTESTSSLDEVVVTGYGTKKRSELVGSVATISGSALEDIPAPNIAGALRGRIAGLSVNQVSGRPGSSITLNVRNSSVSDQGAAIGATAEPLYIIDGITVSSNEFNNLDASMVETITVLKDASAAIYGAAGAKGVVLVTTKKGKQGKPSISYNGYVGVSDAAQTPDMLSAYELANLLNDGYKSQGTATASSFFSQEDLDYIKNLNFKSWYDEVWSSSLTQKHNLSVSGGSDKITFFVGGSYQNENGNYIGLKQDRYGFRSGLTAKVVEGLTAELNFSVDHRIRESKSSVSENDANFFESIITTPQWVPISINGMYVNTSLRNPLAILESGYYQNSKSKSYRVNAALSYQPSFLKGLTARFQISQTAGNSKGRQYAPPYKLYNFRRTGNNNALYMDSLARGLNTPDGIDPIYQAVSPASASLTPSISENSSYQGFITLNYSKKIGIHSLDLTVGGEQTVGNDENIEIQLTNQLIPGFSDQWAFDRNTLVLRSNTINESTKRSFFGRLSYDWDKKYLIEGVARLDASSNFATGNRWGLSPSVGLGWVVSKEDFFKDNVSFVNFLKLKMNYGIAGDDRVTARLWQQRFLLDGAGNGYLFGNNDALGINPSTFPNLDITWEKKRTFNLGVEASLFNDKVDVSAEFFQNKTFDGFDKGAERLYPFYAGFRAPVVNYRQAYVWGSEFSLGYKAKIGREVNMNASMNFSYGNSVVDQMIYPISDAIETNLNDGKYLGNKFGTDPRKYNSSNVGLISKGMFRTQEQVDAFLAENPNYKLYGVTPQPGWLYYEDANGDGTINDYDMVYLYDNINPFFSTSITLGASYKAFSLNANIAARFGGKVFYDSRARTKPSTTTNVLSFWADHWSSDNTGGKFPRFDDPTINKNSDFWAVDGTTIRINNMSLAYKIPAKFAQKAGLQSARVLLTGNNLWTIVNPLPYKDPYTSSAYDYPTLRTISLGLSVNL</sequence>
<evidence type="ECO:0000256" key="8">
    <source>
        <dbReference type="PROSITE-ProRule" id="PRU01360"/>
    </source>
</evidence>
<dbReference type="NCBIfam" id="TIGR04056">
    <property type="entry name" value="OMP_RagA_SusC"/>
    <property type="match status" value="1"/>
</dbReference>
<organism evidence="10 11">
    <name type="scientific">Pelobium manganitolerans</name>
    <dbReference type="NCBI Taxonomy" id="1842495"/>
    <lineage>
        <taxon>Bacteria</taxon>
        <taxon>Pseudomonadati</taxon>
        <taxon>Bacteroidota</taxon>
        <taxon>Sphingobacteriia</taxon>
        <taxon>Sphingobacteriales</taxon>
        <taxon>Sphingobacteriaceae</taxon>
        <taxon>Pelobium</taxon>
    </lineage>
</organism>
<feature type="domain" description="TonB-dependent receptor plug" evidence="9">
    <location>
        <begin position="114"/>
        <end position="226"/>
    </location>
</feature>
<evidence type="ECO:0000313" key="11">
    <source>
        <dbReference type="Proteomes" id="UP000283433"/>
    </source>
</evidence>
<accession>A0A419SB18</accession>
<dbReference type="Pfam" id="PF07715">
    <property type="entry name" value="Plug"/>
    <property type="match status" value="1"/>
</dbReference>
<dbReference type="Gene3D" id="2.60.40.1120">
    <property type="entry name" value="Carboxypeptidase-like, regulatory domain"/>
    <property type="match status" value="1"/>
</dbReference>
<keyword evidence="11" id="KW-1185">Reference proteome</keyword>
<keyword evidence="5" id="KW-0732">Signal</keyword>
<dbReference type="Proteomes" id="UP000283433">
    <property type="component" value="Unassembled WGS sequence"/>
</dbReference>
<dbReference type="InterPro" id="IPR018247">
    <property type="entry name" value="EF_Hand_1_Ca_BS"/>
</dbReference>
<protein>
    <submittedName>
        <fullName evidence="10">SusC/RagA family TonB-linked outer membrane protein</fullName>
    </submittedName>
</protein>
<dbReference type="SUPFAM" id="SSF56935">
    <property type="entry name" value="Porins"/>
    <property type="match status" value="1"/>
</dbReference>
<evidence type="ECO:0000256" key="5">
    <source>
        <dbReference type="ARBA" id="ARBA00022729"/>
    </source>
</evidence>
<dbReference type="Gene3D" id="2.40.170.20">
    <property type="entry name" value="TonB-dependent receptor, beta-barrel domain"/>
    <property type="match status" value="1"/>
</dbReference>
<keyword evidence="3 8" id="KW-1134">Transmembrane beta strand</keyword>
<dbReference type="AlphaFoldDB" id="A0A419SB18"/>
<dbReference type="PROSITE" id="PS52016">
    <property type="entry name" value="TONB_DEPENDENT_REC_3"/>
    <property type="match status" value="1"/>
</dbReference>
<dbReference type="GO" id="GO:0044718">
    <property type="term" value="P:siderophore transmembrane transport"/>
    <property type="evidence" value="ECO:0007669"/>
    <property type="project" value="TreeGrafter"/>
</dbReference>
<dbReference type="GO" id="GO:0009279">
    <property type="term" value="C:cell outer membrane"/>
    <property type="evidence" value="ECO:0007669"/>
    <property type="project" value="UniProtKB-SubCell"/>
</dbReference>